<dbReference type="GO" id="GO:0005737">
    <property type="term" value="C:cytoplasm"/>
    <property type="evidence" value="ECO:0007669"/>
    <property type="project" value="UniProtKB-SubCell"/>
</dbReference>
<dbReference type="GO" id="GO:0005886">
    <property type="term" value="C:plasma membrane"/>
    <property type="evidence" value="ECO:0007669"/>
    <property type="project" value="UniProtKB-SubCell"/>
</dbReference>
<dbReference type="SUPFAM" id="SSF51261">
    <property type="entry name" value="Duplicated hybrid motif"/>
    <property type="match status" value="1"/>
</dbReference>
<dbReference type="InterPro" id="IPR001127">
    <property type="entry name" value="PTS_EIIA_1_perm"/>
</dbReference>
<dbReference type="PROSITE" id="PS51093">
    <property type="entry name" value="PTS_EIIA_TYPE_1"/>
    <property type="match status" value="1"/>
</dbReference>
<dbReference type="GO" id="GO:0009401">
    <property type="term" value="P:phosphoenolpyruvate-dependent sugar phosphotransferase system"/>
    <property type="evidence" value="ECO:0007669"/>
    <property type="project" value="UniProtKB-KW"/>
</dbReference>
<evidence type="ECO:0000256" key="1">
    <source>
        <dbReference type="ARBA" id="ARBA00004496"/>
    </source>
</evidence>
<evidence type="ECO:0000256" key="3">
    <source>
        <dbReference type="ARBA" id="ARBA00022448"/>
    </source>
</evidence>
<evidence type="ECO:0000256" key="7">
    <source>
        <dbReference type="ARBA" id="ARBA00022777"/>
    </source>
</evidence>
<feature type="domain" description="PTS EIIA type-1" evidence="8">
    <location>
        <begin position="25"/>
        <end position="130"/>
    </location>
</feature>
<dbReference type="NCBIfam" id="TIGR00830">
    <property type="entry name" value="PTBA"/>
    <property type="match status" value="1"/>
</dbReference>
<evidence type="ECO:0000256" key="2">
    <source>
        <dbReference type="ARBA" id="ARBA00004651"/>
    </source>
</evidence>
<sequence>MFLKKKTKIYAPIEGKLVALSSVEDEVFSSGMMGQGFAIEPVSETVVAPADAEIVSANEKMRHAIGLRLKNGCELLIHVGIDTVSLKNQGFSVLVNEGDKVKKGEPLLTFDSQLIKEAGLQKTVLLIVTDPKELSLENGISSLERVKAGDSLVMVLK</sequence>
<dbReference type="STRING" id="154621.RV11_GL000998"/>
<comment type="caution">
    <text evidence="9">The sequence shown here is derived from an EMBL/GenBank/DDBJ whole genome shotgun (WGS) entry which is preliminary data.</text>
</comment>
<evidence type="ECO:0000259" key="8">
    <source>
        <dbReference type="PROSITE" id="PS51093"/>
    </source>
</evidence>
<dbReference type="PATRIC" id="fig|1158610.3.peg.3422"/>
<dbReference type="PROSITE" id="PS00371">
    <property type="entry name" value="PTS_EIIA_TYPE_1_HIS"/>
    <property type="match status" value="1"/>
</dbReference>
<dbReference type="Pfam" id="PF00358">
    <property type="entry name" value="PTS_EIIA_1"/>
    <property type="match status" value="1"/>
</dbReference>
<name>R3TJ45_9ENTE</name>
<dbReference type="Proteomes" id="UP000013785">
    <property type="component" value="Unassembled WGS sequence"/>
</dbReference>
<dbReference type="InterPro" id="IPR050890">
    <property type="entry name" value="PTS_EIIA_component"/>
</dbReference>
<keyword evidence="7" id="KW-0418">Kinase</keyword>
<organism evidence="9 10">
    <name type="scientific">Enterococcus phoeniculicola ATCC BAA-412</name>
    <dbReference type="NCBI Taxonomy" id="1158610"/>
    <lineage>
        <taxon>Bacteria</taxon>
        <taxon>Bacillati</taxon>
        <taxon>Bacillota</taxon>
        <taxon>Bacilli</taxon>
        <taxon>Lactobacillales</taxon>
        <taxon>Enterococcaceae</taxon>
        <taxon>Enterococcus</taxon>
    </lineage>
</organism>
<dbReference type="HOGENOM" id="CLU_012312_5_4_9"/>
<dbReference type="RefSeq" id="WP_010770057.1">
    <property type="nucleotide sequence ID" value="NZ_ASWE01000001.1"/>
</dbReference>
<dbReference type="PANTHER" id="PTHR45008">
    <property type="entry name" value="PTS SYSTEM GLUCOSE-SPECIFIC EIIA COMPONENT"/>
    <property type="match status" value="1"/>
</dbReference>
<comment type="subcellular location">
    <subcellularLocation>
        <location evidence="2">Cell membrane</location>
        <topology evidence="2">Multi-pass membrane protein</topology>
    </subcellularLocation>
    <subcellularLocation>
        <location evidence="1">Cytoplasm</location>
    </subcellularLocation>
</comment>
<dbReference type="AlphaFoldDB" id="R3TJ45"/>
<dbReference type="EMBL" id="AJAT01000020">
    <property type="protein sequence ID" value="EOL41419.1"/>
    <property type="molecule type" value="Genomic_DNA"/>
</dbReference>
<keyword evidence="4" id="KW-0762">Sugar transport</keyword>
<proteinExistence type="predicted"/>
<gene>
    <name evidence="9" type="ORF">UC3_03427</name>
</gene>
<keyword evidence="3" id="KW-0813">Transport</keyword>
<dbReference type="FunFam" id="2.70.70.10:FF:000001">
    <property type="entry name" value="PTS system glucose-specific IIA component"/>
    <property type="match status" value="1"/>
</dbReference>
<evidence type="ECO:0000256" key="5">
    <source>
        <dbReference type="ARBA" id="ARBA00022679"/>
    </source>
</evidence>
<dbReference type="GO" id="GO:0016301">
    <property type="term" value="F:kinase activity"/>
    <property type="evidence" value="ECO:0007669"/>
    <property type="project" value="UniProtKB-KW"/>
</dbReference>
<evidence type="ECO:0000256" key="6">
    <source>
        <dbReference type="ARBA" id="ARBA00022683"/>
    </source>
</evidence>
<evidence type="ECO:0000313" key="10">
    <source>
        <dbReference type="Proteomes" id="UP000013785"/>
    </source>
</evidence>
<keyword evidence="5" id="KW-0808">Transferase</keyword>
<dbReference type="OrthoDB" id="9769191at2"/>
<dbReference type="Gene3D" id="2.70.70.10">
    <property type="entry name" value="Glucose Permease (Domain IIA)"/>
    <property type="match status" value="1"/>
</dbReference>
<evidence type="ECO:0000256" key="4">
    <source>
        <dbReference type="ARBA" id="ARBA00022597"/>
    </source>
</evidence>
<keyword evidence="6" id="KW-0598">Phosphotransferase system</keyword>
<dbReference type="InterPro" id="IPR011055">
    <property type="entry name" value="Dup_hybrid_motif"/>
</dbReference>
<keyword evidence="10" id="KW-1185">Reference proteome</keyword>
<reference evidence="9 10" key="1">
    <citation type="submission" date="2013-02" db="EMBL/GenBank/DDBJ databases">
        <title>The Genome Sequence of Enterococcus phoeniculicola BAA-412.</title>
        <authorList>
            <consortium name="The Broad Institute Genome Sequencing Platform"/>
            <consortium name="The Broad Institute Genome Sequencing Center for Infectious Disease"/>
            <person name="Earl A.M."/>
            <person name="Gilmore M.S."/>
            <person name="Lebreton F."/>
            <person name="Walker B."/>
            <person name="Young S.K."/>
            <person name="Zeng Q."/>
            <person name="Gargeya S."/>
            <person name="Fitzgerald M."/>
            <person name="Haas B."/>
            <person name="Abouelleil A."/>
            <person name="Alvarado L."/>
            <person name="Arachchi H.M."/>
            <person name="Berlin A.M."/>
            <person name="Chapman S.B."/>
            <person name="Dewar J."/>
            <person name="Goldberg J."/>
            <person name="Griggs A."/>
            <person name="Gujja S."/>
            <person name="Hansen M."/>
            <person name="Howarth C."/>
            <person name="Imamovic A."/>
            <person name="Larimer J."/>
            <person name="McCowan C."/>
            <person name="Murphy C."/>
            <person name="Neiman D."/>
            <person name="Pearson M."/>
            <person name="Priest M."/>
            <person name="Roberts A."/>
            <person name="Saif S."/>
            <person name="Shea T."/>
            <person name="Sisk P."/>
            <person name="Sykes S."/>
            <person name="Wortman J."/>
            <person name="Nusbaum C."/>
            <person name="Birren B."/>
        </authorList>
    </citation>
    <scope>NUCLEOTIDE SEQUENCE [LARGE SCALE GENOMIC DNA]</scope>
    <source>
        <strain evidence="9 10">ATCC BAA-412</strain>
    </source>
</reference>
<protein>
    <submittedName>
        <fullName evidence="9">PTS system, glucose subfamily, IIA component</fullName>
    </submittedName>
</protein>
<accession>R3TJ45</accession>
<dbReference type="eggNOG" id="COG2190">
    <property type="taxonomic scope" value="Bacteria"/>
</dbReference>
<evidence type="ECO:0000313" key="9">
    <source>
        <dbReference type="EMBL" id="EOL41419.1"/>
    </source>
</evidence>
<dbReference type="PANTHER" id="PTHR45008:SF1">
    <property type="entry name" value="PTS SYSTEM GLUCOSE-SPECIFIC EIIA COMPONENT"/>
    <property type="match status" value="1"/>
</dbReference>